<gene>
    <name evidence="1" type="ORF">AV274_5404</name>
</gene>
<dbReference type="Proteomes" id="UP000078348">
    <property type="component" value="Unassembled WGS sequence"/>
</dbReference>
<dbReference type="GO" id="GO:0004642">
    <property type="term" value="F:phosphoribosylformylglycinamidine synthase activity"/>
    <property type="evidence" value="ECO:0007669"/>
    <property type="project" value="TreeGrafter"/>
</dbReference>
<feature type="non-terminal residue" evidence="1">
    <location>
        <position position="66"/>
    </location>
</feature>
<dbReference type="STRING" id="478820.A0A196SA89"/>
<dbReference type="PANTHER" id="PTHR10099">
    <property type="entry name" value="PHOSPHORIBOSYLFORMYLGLYCINAMIDINE SYNTHASE"/>
    <property type="match status" value="1"/>
</dbReference>
<accession>A0A196SA89</accession>
<dbReference type="GO" id="GO:0005737">
    <property type="term" value="C:cytoplasm"/>
    <property type="evidence" value="ECO:0007669"/>
    <property type="project" value="TreeGrafter"/>
</dbReference>
<protein>
    <submittedName>
        <fullName evidence="1">Phosphoribosylformylglycinamidine synthase</fullName>
    </submittedName>
</protein>
<dbReference type="EMBL" id="LXWW01000496">
    <property type="protein sequence ID" value="OAO12914.1"/>
    <property type="molecule type" value="Genomic_DNA"/>
</dbReference>
<dbReference type="AlphaFoldDB" id="A0A196SA89"/>
<dbReference type="GO" id="GO:0006164">
    <property type="term" value="P:purine nucleotide biosynthetic process"/>
    <property type="evidence" value="ECO:0007669"/>
    <property type="project" value="TreeGrafter"/>
</dbReference>
<reference evidence="1 2" key="1">
    <citation type="submission" date="2016-05" db="EMBL/GenBank/DDBJ databases">
        <title>Nuclear genome of Blastocystis sp. subtype 1 NandII.</title>
        <authorList>
            <person name="Gentekaki E."/>
            <person name="Curtis B."/>
            <person name="Stairs C."/>
            <person name="Eme L."/>
            <person name="Herman E."/>
            <person name="Klimes V."/>
            <person name="Arias M.C."/>
            <person name="Elias M."/>
            <person name="Hilliou F."/>
            <person name="Klute M."/>
            <person name="Malik S.-B."/>
            <person name="Pightling A."/>
            <person name="Rachubinski R."/>
            <person name="Salas D."/>
            <person name="Schlacht A."/>
            <person name="Suga H."/>
            <person name="Archibald J."/>
            <person name="Ball S.G."/>
            <person name="Clark G."/>
            <person name="Dacks J."/>
            <person name="Van Der Giezen M."/>
            <person name="Tsaousis A."/>
            <person name="Roger A."/>
        </authorList>
    </citation>
    <scope>NUCLEOTIDE SEQUENCE [LARGE SCALE GENOMIC DNA]</scope>
    <source>
        <strain evidence="2">ATCC 50177 / NandII</strain>
    </source>
</reference>
<organism evidence="1 2">
    <name type="scientific">Blastocystis sp. subtype 1 (strain ATCC 50177 / NandII)</name>
    <dbReference type="NCBI Taxonomy" id="478820"/>
    <lineage>
        <taxon>Eukaryota</taxon>
        <taxon>Sar</taxon>
        <taxon>Stramenopiles</taxon>
        <taxon>Bigyra</taxon>
        <taxon>Opalozoa</taxon>
        <taxon>Opalinata</taxon>
        <taxon>Blastocystidae</taxon>
        <taxon>Blastocystis</taxon>
    </lineage>
</organism>
<keyword evidence="2" id="KW-1185">Reference proteome</keyword>
<comment type="caution">
    <text evidence="1">The sequence shown here is derived from an EMBL/GenBank/DDBJ whole genome shotgun (WGS) entry which is preliminary data.</text>
</comment>
<evidence type="ECO:0000313" key="2">
    <source>
        <dbReference type="Proteomes" id="UP000078348"/>
    </source>
</evidence>
<proteinExistence type="predicted"/>
<sequence>MDILQTMCVKELWGAELQEKEAMLIREKARALMEAVGEREKVAVKVMGKMRDTGRMVVKDSKTGES</sequence>
<name>A0A196SA89_BLAHN</name>
<evidence type="ECO:0000313" key="1">
    <source>
        <dbReference type="EMBL" id="OAO12914.1"/>
    </source>
</evidence>
<dbReference type="OrthoDB" id="6666987at2759"/>
<dbReference type="PANTHER" id="PTHR10099:SF1">
    <property type="entry name" value="PHOSPHORIBOSYLFORMYLGLYCINAMIDINE SYNTHASE"/>
    <property type="match status" value="1"/>
</dbReference>